<evidence type="ECO:0000256" key="2">
    <source>
        <dbReference type="ARBA" id="ARBA00022553"/>
    </source>
</evidence>
<keyword evidence="3" id="KW-0238">DNA-binding</keyword>
<organism evidence="9 10">
    <name type="scientific">Pararge aegeria aegeria</name>
    <dbReference type="NCBI Taxonomy" id="348720"/>
    <lineage>
        <taxon>Eukaryota</taxon>
        <taxon>Metazoa</taxon>
        <taxon>Ecdysozoa</taxon>
        <taxon>Arthropoda</taxon>
        <taxon>Hexapoda</taxon>
        <taxon>Insecta</taxon>
        <taxon>Pterygota</taxon>
        <taxon>Neoptera</taxon>
        <taxon>Endopterygota</taxon>
        <taxon>Lepidoptera</taxon>
        <taxon>Glossata</taxon>
        <taxon>Ditrysia</taxon>
        <taxon>Papilionoidea</taxon>
        <taxon>Nymphalidae</taxon>
        <taxon>Satyrinae</taxon>
        <taxon>Satyrini</taxon>
        <taxon>Parargina</taxon>
        <taxon>Pararge</taxon>
    </lineage>
</organism>
<dbReference type="InterPro" id="IPR044210">
    <property type="entry name" value="Tfc3-like"/>
</dbReference>
<gene>
    <name evidence="9" type="primary">jg25570</name>
    <name evidence="9" type="ORF">PAEG_LOCUS18508</name>
</gene>
<evidence type="ECO:0000313" key="9">
    <source>
        <dbReference type="EMBL" id="CAH2242156.1"/>
    </source>
</evidence>
<evidence type="ECO:0000256" key="3">
    <source>
        <dbReference type="ARBA" id="ARBA00023125"/>
    </source>
</evidence>
<dbReference type="Pfam" id="PF04182">
    <property type="entry name" value="B-block_TFIIIC"/>
    <property type="match status" value="1"/>
</dbReference>
<keyword evidence="5" id="KW-0539">Nucleus</keyword>
<evidence type="ECO:0000313" key="10">
    <source>
        <dbReference type="Proteomes" id="UP000838756"/>
    </source>
</evidence>
<dbReference type="InterPro" id="IPR007309">
    <property type="entry name" value="TFIIIC_Bblock-bd"/>
</dbReference>
<comment type="caution">
    <text evidence="9">The sequence shown here is derived from an EMBL/GenBank/DDBJ whole genome shotgun (WGS) entry which is preliminary data.</text>
</comment>
<evidence type="ECO:0000256" key="5">
    <source>
        <dbReference type="ARBA" id="ARBA00023242"/>
    </source>
</evidence>
<feature type="domain" description="GTF3C1 extended winged-helix" evidence="8">
    <location>
        <begin position="510"/>
        <end position="601"/>
    </location>
</feature>
<evidence type="ECO:0000256" key="1">
    <source>
        <dbReference type="ARBA" id="ARBA00004123"/>
    </source>
</evidence>
<dbReference type="InterPro" id="IPR056467">
    <property type="entry name" value="eWH_GTF3C1"/>
</dbReference>
<dbReference type="GO" id="GO:0000127">
    <property type="term" value="C:transcription factor TFIIIC complex"/>
    <property type="evidence" value="ECO:0007669"/>
    <property type="project" value="InterPro"/>
</dbReference>
<dbReference type="GO" id="GO:0003677">
    <property type="term" value="F:DNA binding"/>
    <property type="evidence" value="ECO:0007669"/>
    <property type="project" value="UniProtKB-KW"/>
</dbReference>
<keyword evidence="10" id="KW-1185">Reference proteome</keyword>
<keyword evidence="4" id="KW-0804">Transcription</keyword>
<dbReference type="EMBL" id="CAKXAJ010025627">
    <property type="protein sequence ID" value="CAH2242156.1"/>
    <property type="molecule type" value="Genomic_DNA"/>
</dbReference>
<proteinExistence type="predicted"/>
<evidence type="ECO:0000256" key="4">
    <source>
        <dbReference type="ARBA" id="ARBA00023163"/>
    </source>
</evidence>
<name>A0A8S4RY92_9NEOP</name>
<dbReference type="GO" id="GO:0006384">
    <property type="term" value="P:transcription initiation at RNA polymerase III promoter"/>
    <property type="evidence" value="ECO:0007669"/>
    <property type="project" value="InterPro"/>
</dbReference>
<dbReference type="Pfam" id="PF24101">
    <property type="entry name" value="WHD_GTF3C1"/>
    <property type="match status" value="1"/>
</dbReference>
<protein>
    <submittedName>
        <fullName evidence="9">Jg25570 protein</fullName>
    </submittedName>
</protein>
<feature type="domain" description="B-block binding subunit of TFIIIC" evidence="7">
    <location>
        <begin position="172"/>
        <end position="244"/>
    </location>
</feature>
<dbReference type="PANTHER" id="PTHR15180:SF1">
    <property type="entry name" value="GENERAL TRANSCRIPTION FACTOR 3C POLYPEPTIDE 1"/>
    <property type="match status" value="1"/>
</dbReference>
<keyword evidence="2" id="KW-0597">Phosphoprotein</keyword>
<accession>A0A8S4RY92</accession>
<reference evidence="9" key="1">
    <citation type="submission" date="2022-03" db="EMBL/GenBank/DDBJ databases">
        <authorList>
            <person name="Lindestad O."/>
        </authorList>
    </citation>
    <scope>NUCLEOTIDE SEQUENCE</scope>
</reference>
<sequence length="1499" mass="172255">MENITQCFSFNYKHILLDEIALDGLQGIGIELLWRRMEKRIGTNLTPKMKEKFWMFITNTESIAVYIVSEPPPLIDIIDRFTIVDETTGYMSDPSSFLDGPYEWCPIVNKYGSCSNFDTRILLENNDIQATTHEEVRLQYGDKIVLVASLEERWHALAPHLPIIYLNHLTTVHYGLLECIGKGRENGQMTIGTTNLSKIIKEPKLLFYNRSVLQKLDLIEVQHTTQITYGKAMKSILLRLKRFKQPATGSLPKVGLIANMVEYLLEQPNHSEINEVMIRKRIMSPKDSKRFQKATNIFTFDERDVKVTKKKNSKGEKQTEIVKKKFISLVQRSDVSSSDDEGESMTLPCQYKVGVGLMRQAYERILDAGLKGLTQTEIAQLLGVEFYTSRTICRIFKTKNLVREFLEDKGRQRTARYIALAATKEIDKEYAKEKNMLLEHVKRTKETSEAIIKENNSDSDIPFKKQKLEEDNRLVEKIKKEVTENSLSEITILEGFESIKESLLNAKKNLTLRQLKFANGILKVVKQHSYVLGFQTLSMLVSKEIGEPPMDTKGLKKFVQKLMTDGQLKVMKITKPNKFYFLICAPNIKTTDDVIKNIYMQLCPKPVLKTKSKLRKPDPARPKWQFIYQRYIKIQKLHEFVTKFVYFHDKSQTYSDDDSQTNFAPGFTSLLTIIPEMTIEYALSNLNNLETSDVANLEIEKQSLELKIRDAPEKLKKLLSQSQSIQNSIKIILKILAALGLIQLVHTQSTSRRNSASSCVFYVNRRAKILNTAGKWPRRVDESILERSFYFKTFLDVKKYWVDVTIISSNTTINVTKRESLKLRHPLRSETDVESFDNGERLGDGLGPCGFDSSIFMDIPRLWRKFVFKPPNIAAPPKRLKRIVKKKIRKPKKVVNVETLVSKVDKRKRPPDSPALKWSNFEDKIIMLCKAAITVLSPTSQPGSLRVRNIVARDLLSMMDPNKTAASCHKRSIVLESNSILAYEKDSIINEMRRHRDLVKKYDGLLKHLRHRHNTSTAKYISEARLPLLELIWIASQIERSKPYIKRIPCIALNFDDFSKNYTVAPTSSNKPYNVYRTPITCEPEFATLKEGILLSVTLSIKNQVSIETAQKIYNIFEVYPESTLRSALDQLRKGGAIAARDKCMNNNMKQIHFDDIVESSYRISAAYRRKMVNRFELDFIVNLADVFSSKLPQKGIKGTCEINCLLCEMTACGIIEIKSDAVPMVTGSVGSIMQEEQMNVIDIETKYKLKSGTVGWKGKHNMEVFTEFYESIDYKRILDAISKESVVTFSDIDIAYDMKDPIIIYLEDKGVKGSTFQELLVHLSTDRKVLVDRLKDLEAKKIVKRVGYYENLITLTKYAIPMLLQIEPNFHIIPTPWLTLDGQIRADIFIKWTSVIVNKIFESPGCSIEFLCNNIECISIRSVQDICTFLHECECAILRCNEKRPVDLFSEDDEVPELYNYNPYESPDNILVFPVKNVLTRYACLRRKVSNETDPIVT</sequence>
<evidence type="ECO:0000259" key="8">
    <source>
        <dbReference type="Pfam" id="PF24101"/>
    </source>
</evidence>
<keyword evidence="6" id="KW-0175">Coiled coil</keyword>
<dbReference type="GO" id="GO:0005634">
    <property type="term" value="C:nucleus"/>
    <property type="evidence" value="ECO:0007669"/>
    <property type="project" value="UniProtKB-SubCell"/>
</dbReference>
<evidence type="ECO:0000259" key="7">
    <source>
        <dbReference type="Pfam" id="PF04182"/>
    </source>
</evidence>
<comment type="subcellular location">
    <subcellularLocation>
        <location evidence="1">Nucleus</location>
    </subcellularLocation>
</comment>
<feature type="coiled-coil region" evidence="6">
    <location>
        <begin position="687"/>
        <end position="714"/>
    </location>
</feature>
<dbReference type="GO" id="GO:0042791">
    <property type="term" value="P:5S class rRNA transcription by RNA polymerase III"/>
    <property type="evidence" value="ECO:0007669"/>
    <property type="project" value="TreeGrafter"/>
</dbReference>
<dbReference type="PANTHER" id="PTHR15180">
    <property type="entry name" value="GENERAL TRANSCRIPTION FACTOR 3C POLYPEPTIDE 1"/>
    <property type="match status" value="1"/>
</dbReference>
<dbReference type="OrthoDB" id="68020at2759"/>
<evidence type="ECO:0000256" key="6">
    <source>
        <dbReference type="SAM" id="Coils"/>
    </source>
</evidence>
<dbReference type="Proteomes" id="UP000838756">
    <property type="component" value="Unassembled WGS sequence"/>
</dbReference>